<dbReference type="Proteomes" id="UP000051717">
    <property type="component" value="Unassembled WGS sequence"/>
</dbReference>
<proteinExistence type="predicted"/>
<evidence type="ECO:0000313" key="1">
    <source>
        <dbReference type="EMBL" id="KPK65639.1"/>
    </source>
</evidence>
<protein>
    <recommendedName>
        <fullName evidence="3">CARDB domain-containing protein</fullName>
    </recommendedName>
</protein>
<gene>
    <name evidence="1" type="ORF">AMJ82_12335</name>
</gene>
<evidence type="ECO:0008006" key="3">
    <source>
        <dbReference type="Google" id="ProtNLM"/>
    </source>
</evidence>
<dbReference type="InterPro" id="IPR013783">
    <property type="entry name" value="Ig-like_fold"/>
</dbReference>
<dbReference type="AlphaFoldDB" id="A0A0S8FYC4"/>
<name>A0A0S8FYC4_UNCT6</name>
<accession>A0A0S8FYC4</accession>
<organism evidence="1 2">
    <name type="scientific">candidate division TA06 bacterium SM23_40</name>
    <dbReference type="NCBI Taxonomy" id="1703774"/>
    <lineage>
        <taxon>Bacteria</taxon>
        <taxon>Bacteria division TA06</taxon>
    </lineage>
</organism>
<reference evidence="1 2" key="1">
    <citation type="journal article" date="2015" name="Microbiome">
        <title>Genomic resolution of linkages in carbon, nitrogen, and sulfur cycling among widespread estuary sediment bacteria.</title>
        <authorList>
            <person name="Baker B.J."/>
            <person name="Lazar C.S."/>
            <person name="Teske A.P."/>
            <person name="Dick G.J."/>
        </authorList>
    </citation>
    <scope>NUCLEOTIDE SEQUENCE [LARGE SCALE GENOMIC DNA]</scope>
    <source>
        <strain evidence="1">SM23_40</strain>
    </source>
</reference>
<dbReference type="EMBL" id="LJUI01000184">
    <property type="protein sequence ID" value="KPK65639.1"/>
    <property type="molecule type" value="Genomic_DNA"/>
</dbReference>
<comment type="caution">
    <text evidence="1">The sequence shown here is derived from an EMBL/GenBank/DDBJ whole genome shotgun (WGS) entry which is preliminary data.</text>
</comment>
<dbReference type="Gene3D" id="2.60.40.10">
    <property type="entry name" value="Immunoglobulins"/>
    <property type="match status" value="1"/>
</dbReference>
<sequence length="453" mass="51066">MHRIGYWLLGLWRADEQHVTISPLGVEPGNLTDVPSIVAMTGNLNGEREIGSTWAYYVNPDFHPDYSPLSCSVNIGISWPVTMPDTDYEWVLDYGSRRLRQCNADSLSGSGEERKLWISFETSLETGAGELVEAFMDTTPAVRDFVITESDIYFMSPPETTENDTLRSWLGVFPTELDFVEGETVELCAKIFNIGFTSSDSVIVIFYDGDPRDSIVQIGWTDVALPALTGTDSSMAIAHKPWYLTAGSAGPHDIHVVVNHQYVLTDGGSTPNYYLSERDSSNNHAHAPLYVYPLDYATEELEDPWDMDEVGGYSWLTPDIDTVVGAISYPTDSISGVCELQVDSLTDSMQVYLHVGSPRNYIYTDSFDIFRARVYVSDSCSLQVFWYDAYSEEQRLPESPQFIYLRPNRWNIVREDLSEGDWGETVAIDRFGFVIYANANDMIRLSWVKLTKE</sequence>
<evidence type="ECO:0000313" key="2">
    <source>
        <dbReference type="Proteomes" id="UP000051717"/>
    </source>
</evidence>